<accession>A0A0B6Y8C0</accession>
<protein>
    <submittedName>
        <fullName evidence="2">Uncharacterized protein</fullName>
    </submittedName>
</protein>
<gene>
    <name evidence="2" type="primary">ORF17286</name>
</gene>
<organism evidence="2">
    <name type="scientific">Arion vulgaris</name>
    <dbReference type="NCBI Taxonomy" id="1028688"/>
    <lineage>
        <taxon>Eukaryota</taxon>
        <taxon>Metazoa</taxon>
        <taxon>Spiralia</taxon>
        <taxon>Lophotrochozoa</taxon>
        <taxon>Mollusca</taxon>
        <taxon>Gastropoda</taxon>
        <taxon>Heterobranchia</taxon>
        <taxon>Euthyneura</taxon>
        <taxon>Panpulmonata</taxon>
        <taxon>Eupulmonata</taxon>
        <taxon>Stylommatophora</taxon>
        <taxon>Helicina</taxon>
        <taxon>Arionoidea</taxon>
        <taxon>Arionidae</taxon>
        <taxon>Arion</taxon>
    </lineage>
</organism>
<proteinExistence type="predicted"/>
<dbReference type="AlphaFoldDB" id="A0A0B6Y8C0"/>
<name>A0A0B6Y8C0_9EUPU</name>
<feature type="non-terminal residue" evidence="2">
    <location>
        <position position="1"/>
    </location>
</feature>
<evidence type="ECO:0000313" key="2">
    <source>
        <dbReference type="EMBL" id="CEK52577.1"/>
    </source>
</evidence>
<dbReference type="EMBL" id="HACG01005712">
    <property type="protein sequence ID" value="CEK52577.1"/>
    <property type="molecule type" value="Transcribed_RNA"/>
</dbReference>
<feature type="region of interest" description="Disordered" evidence="1">
    <location>
        <begin position="56"/>
        <end position="77"/>
    </location>
</feature>
<reference evidence="2" key="1">
    <citation type="submission" date="2014-12" db="EMBL/GenBank/DDBJ databases">
        <title>Insight into the proteome of Arion vulgaris.</title>
        <authorList>
            <person name="Aradska J."/>
            <person name="Bulat T."/>
            <person name="Smidak R."/>
            <person name="Sarate P."/>
            <person name="Gangsoo J."/>
            <person name="Sialana F."/>
            <person name="Bilban M."/>
            <person name="Lubec G."/>
        </authorList>
    </citation>
    <scope>NUCLEOTIDE SEQUENCE</scope>
    <source>
        <tissue evidence="2">Skin</tissue>
    </source>
</reference>
<sequence>QFLYDDHAVSTAHFPFQHLLRQNGTLGVGHPISSLPLAPSEDGIFGSKLSVGAVSPHEGVVTDGDTGESTGESDDRMDMMSHGIMMESAFLHKSKVD</sequence>
<evidence type="ECO:0000256" key="1">
    <source>
        <dbReference type="SAM" id="MobiDB-lite"/>
    </source>
</evidence>